<name>A0A1L6TA16_PISSA</name>
<dbReference type="EMBL" id="CP012508">
    <property type="protein sequence ID" value="ALB22064.1"/>
    <property type="molecule type" value="Genomic_DNA"/>
</dbReference>
<dbReference type="OrthoDB" id="5618012at2"/>
<sequence length="148" mass="16759">MFNKLYTLLILLVFNSYFYALSGRTITIYNQTIQDITLHFFDAACIYTNLSSPEAASMDSVDNTTLKANSSIKVHEESNASNSCFFIRFYPSEYKLKASLSIAPYIYTVMQGSAYGSGVERFMGYSAIGGSIERFTFSFKDKNIYIKH</sequence>
<dbReference type="AlphaFoldDB" id="A0A1L6TA16"/>
<evidence type="ECO:0000313" key="2">
    <source>
        <dbReference type="Proteomes" id="UP000029558"/>
    </source>
</evidence>
<evidence type="ECO:0000313" key="1">
    <source>
        <dbReference type="EMBL" id="ALB22064.1"/>
    </source>
</evidence>
<reference evidence="1 2" key="1">
    <citation type="journal article" date="2014" name="Genome Announc.">
        <title>Comparative Genome Analysis of Two Isolates of the Fish Pathogen Piscirickettsia salmonis from Different Hosts Reveals Major Differences in Virulence-Associated Secretion Systems.</title>
        <authorList>
            <person name="Bohle H."/>
            <person name="Henriquez P."/>
            <person name="Grothusen H."/>
            <person name="Navas E."/>
            <person name="Sandoval A."/>
            <person name="Bustamante F."/>
            <person name="Bustos P."/>
            <person name="Mancilla M."/>
        </authorList>
    </citation>
    <scope>NUCLEOTIDE SEQUENCE [LARGE SCALE GENOMIC DNA]</scope>
    <source>
        <strain evidence="2">B1-32597</strain>
    </source>
</reference>
<gene>
    <name evidence="1" type="ORF">KU39_881</name>
</gene>
<dbReference type="Proteomes" id="UP000029558">
    <property type="component" value="Chromosome"/>
</dbReference>
<organism evidence="1 2">
    <name type="scientific">Piscirickettsia salmonis</name>
    <dbReference type="NCBI Taxonomy" id="1238"/>
    <lineage>
        <taxon>Bacteria</taxon>
        <taxon>Pseudomonadati</taxon>
        <taxon>Pseudomonadota</taxon>
        <taxon>Gammaproteobacteria</taxon>
        <taxon>Thiotrichales</taxon>
        <taxon>Piscirickettsiaceae</taxon>
        <taxon>Piscirickettsia</taxon>
    </lineage>
</organism>
<accession>A0A1L6TA16</accession>
<dbReference type="RefSeq" id="WP_017375855.1">
    <property type="nucleotide sequence ID" value="NZ_CP012508.1"/>
</dbReference>
<protein>
    <submittedName>
        <fullName evidence="1">Filamentous hemagglutinin family outer membrane protein</fullName>
    </submittedName>
</protein>
<proteinExistence type="predicted"/>